<dbReference type="PROSITE" id="PS51272">
    <property type="entry name" value="SLH"/>
    <property type="match status" value="1"/>
</dbReference>
<reference evidence="3" key="1">
    <citation type="journal article" date="2019" name="Int. J. Syst. Evol. Microbiol.">
        <title>The Global Catalogue of Microorganisms (GCM) 10K type strain sequencing project: providing services to taxonomists for standard genome sequencing and annotation.</title>
        <authorList>
            <consortium name="The Broad Institute Genomics Platform"/>
            <consortium name="The Broad Institute Genome Sequencing Center for Infectious Disease"/>
            <person name="Wu L."/>
            <person name="Ma J."/>
        </authorList>
    </citation>
    <scope>NUCLEOTIDE SEQUENCE [LARGE SCALE GENOMIC DNA]</scope>
    <source>
        <strain evidence="3">WYCCWR 12678</strain>
    </source>
</reference>
<dbReference type="RefSeq" id="WP_380027653.1">
    <property type="nucleotide sequence ID" value="NZ_JBHSHC010000124.1"/>
</dbReference>
<comment type="caution">
    <text evidence="2">The sequence shown here is derived from an EMBL/GenBank/DDBJ whole genome shotgun (WGS) entry which is preliminary data.</text>
</comment>
<evidence type="ECO:0000313" key="2">
    <source>
        <dbReference type="EMBL" id="MFC4769297.1"/>
    </source>
</evidence>
<feature type="domain" description="SLH" evidence="1">
    <location>
        <begin position="7"/>
        <end position="50"/>
    </location>
</feature>
<evidence type="ECO:0000313" key="3">
    <source>
        <dbReference type="Proteomes" id="UP001596002"/>
    </source>
</evidence>
<keyword evidence="3" id="KW-1185">Reference proteome</keyword>
<dbReference type="InterPro" id="IPR001119">
    <property type="entry name" value="SLH_dom"/>
</dbReference>
<dbReference type="Proteomes" id="UP001596002">
    <property type="component" value="Unassembled WGS sequence"/>
</dbReference>
<evidence type="ECO:0000259" key="1">
    <source>
        <dbReference type="PROSITE" id="PS51272"/>
    </source>
</evidence>
<organism evidence="2 3">
    <name type="scientific">Effusibacillus consociatus</name>
    <dbReference type="NCBI Taxonomy" id="1117041"/>
    <lineage>
        <taxon>Bacteria</taxon>
        <taxon>Bacillati</taxon>
        <taxon>Bacillota</taxon>
        <taxon>Bacilli</taxon>
        <taxon>Bacillales</taxon>
        <taxon>Alicyclobacillaceae</taxon>
        <taxon>Effusibacillus</taxon>
    </lineage>
</organism>
<dbReference type="Pfam" id="PF00395">
    <property type="entry name" value="SLH"/>
    <property type="match status" value="1"/>
</dbReference>
<dbReference type="EMBL" id="JBHSHC010000124">
    <property type="protein sequence ID" value="MFC4769297.1"/>
    <property type="molecule type" value="Genomic_DNA"/>
</dbReference>
<gene>
    <name evidence="2" type="ORF">ACFO8Q_18365</name>
</gene>
<name>A0ABV9Q6Y7_9BACL</name>
<accession>A0ABV9Q6Y7</accession>
<proteinExistence type="predicted"/>
<sequence>MNLSNEAIVPFKDVSTQDWYYESVSRAYDAGLVKGIDPDHFAPNARITRE</sequence>
<protein>
    <submittedName>
        <fullName evidence="2">S-layer homology domain-containing protein</fullName>
    </submittedName>
</protein>